<reference evidence="4 5" key="1">
    <citation type="submission" date="2019-07" db="EMBL/GenBank/DDBJ databases">
        <title>Draft genome for Aliikangiella sp. M105.</title>
        <authorList>
            <person name="Wang G."/>
        </authorList>
    </citation>
    <scope>NUCLEOTIDE SEQUENCE [LARGE SCALE GENOMIC DNA]</scope>
    <source>
        <strain evidence="4 5">M105</strain>
    </source>
</reference>
<dbReference type="RefSeq" id="WP_142932634.1">
    <property type="nucleotide sequence ID" value="NZ_ML660166.1"/>
</dbReference>
<dbReference type="EMBL" id="VIKS01000010">
    <property type="protein sequence ID" value="TQV86709.1"/>
    <property type="molecule type" value="Genomic_DNA"/>
</dbReference>
<evidence type="ECO:0000313" key="5">
    <source>
        <dbReference type="Proteomes" id="UP000315439"/>
    </source>
</evidence>
<comment type="caution">
    <text evidence="4">The sequence shown here is derived from an EMBL/GenBank/DDBJ whole genome shotgun (WGS) entry which is preliminary data.</text>
</comment>
<gene>
    <name evidence="4" type="ORF">FLL46_17610</name>
</gene>
<dbReference type="Gene3D" id="1.20.120.160">
    <property type="entry name" value="HPT domain"/>
    <property type="match status" value="1"/>
</dbReference>
<keyword evidence="2" id="KW-0597">Phosphoprotein</keyword>
<name>A0A545UB66_9GAMM</name>
<organism evidence="4 5">
    <name type="scientific">Aliikangiella coralliicola</name>
    <dbReference type="NCBI Taxonomy" id="2592383"/>
    <lineage>
        <taxon>Bacteria</taxon>
        <taxon>Pseudomonadati</taxon>
        <taxon>Pseudomonadota</taxon>
        <taxon>Gammaproteobacteria</taxon>
        <taxon>Oceanospirillales</taxon>
        <taxon>Pleioneaceae</taxon>
        <taxon>Aliikangiella</taxon>
    </lineage>
</organism>
<sequence length="119" mass="13223">MSAALDLQIIDELKLIMGDDIGMLLETYFSDSVIKIQELSEIAERSHSEVTDDSDIIRRTAHSLKGSSKNVGAKNLAQLCELLETNARNNQLENLSIQVEDITQAFEVFKIEIGQLLSS</sequence>
<evidence type="ECO:0000256" key="2">
    <source>
        <dbReference type="PROSITE-ProRule" id="PRU00110"/>
    </source>
</evidence>
<dbReference type="OrthoDB" id="9131849at2"/>
<feature type="domain" description="HPt" evidence="3">
    <location>
        <begin position="17"/>
        <end position="119"/>
    </location>
</feature>
<dbReference type="GO" id="GO:0000160">
    <property type="term" value="P:phosphorelay signal transduction system"/>
    <property type="evidence" value="ECO:0007669"/>
    <property type="project" value="UniProtKB-KW"/>
</dbReference>
<evidence type="ECO:0000259" key="3">
    <source>
        <dbReference type="PROSITE" id="PS50894"/>
    </source>
</evidence>
<dbReference type="AlphaFoldDB" id="A0A545UB66"/>
<evidence type="ECO:0000313" key="4">
    <source>
        <dbReference type="EMBL" id="TQV86709.1"/>
    </source>
</evidence>
<keyword evidence="5" id="KW-1185">Reference proteome</keyword>
<proteinExistence type="predicted"/>
<dbReference type="Pfam" id="PF01627">
    <property type="entry name" value="Hpt"/>
    <property type="match status" value="1"/>
</dbReference>
<protein>
    <submittedName>
        <fullName evidence="4">Hpt domain-containing protein</fullName>
    </submittedName>
</protein>
<evidence type="ECO:0000256" key="1">
    <source>
        <dbReference type="ARBA" id="ARBA00023012"/>
    </source>
</evidence>
<dbReference type="InterPro" id="IPR036641">
    <property type="entry name" value="HPT_dom_sf"/>
</dbReference>
<keyword evidence="1" id="KW-0902">Two-component regulatory system</keyword>
<dbReference type="PROSITE" id="PS50894">
    <property type="entry name" value="HPT"/>
    <property type="match status" value="1"/>
</dbReference>
<accession>A0A545UB66</accession>
<dbReference type="SUPFAM" id="SSF47226">
    <property type="entry name" value="Histidine-containing phosphotransfer domain, HPT domain"/>
    <property type="match status" value="1"/>
</dbReference>
<dbReference type="GO" id="GO:0004672">
    <property type="term" value="F:protein kinase activity"/>
    <property type="evidence" value="ECO:0007669"/>
    <property type="project" value="UniProtKB-ARBA"/>
</dbReference>
<dbReference type="Proteomes" id="UP000315439">
    <property type="component" value="Unassembled WGS sequence"/>
</dbReference>
<dbReference type="InterPro" id="IPR008207">
    <property type="entry name" value="Sig_transdc_His_kin_Hpt_dom"/>
</dbReference>
<feature type="modified residue" description="Phosphohistidine" evidence="2">
    <location>
        <position position="62"/>
    </location>
</feature>
<dbReference type="CDD" id="cd00088">
    <property type="entry name" value="HPT"/>
    <property type="match status" value="1"/>
</dbReference>